<gene>
    <name evidence="8" type="ORF">UU02_C0022G0007</name>
</gene>
<dbReference type="SUPFAM" id="SSF56719">
    <property type="entry name" value="Type II DNA topoisomerase"/>
    <property type="match status" value="1"/>
</dbReference>
<dbReference type="PROSITE" id="PS52040">
    <property type="entry name" value="TOPO_IIA"/>
    <property type="match status" value="1"/>
</dbReference>
<dbReference type="InterPro" id="IPR002205">
    <property type="entry name" value="Topo_IIA_dom_A"/>
</dbReference>
<evidence type="ECO:0000256" key="4">
    <source>
        <dbReference type="ARBA" id="ARBA00023125"/>
    </source>
</evidence>
<dbReference type="GO" id="GO:0005524">
    <property type="term" value="F:ATP binding"/>
    <property type="evidence" value="ECO:0007669"/>
    <property type="project" value="InterPro"/>
</dbReference>
<accession>A0A0G0SML5</accession>
<comment type="similarity">
    <text evidence="2">Belongs to the type II topoisomerase GyrA/ParC subunit family.</text>
</comment>
<dbReference type="Pfam" id="PF00521">
    <property type="entry name" value="DNA_topoisoIV"/>
    <property type="match status" value="1"/>
</dbReference>
<keyword evidence="4 6" id="KW-0238">DNA-binding</keyword>
<proteinExistence type="inferred from homology"/>
<name>A0A0G0SML5_9BACT</name>
<dbReference type="GO" id="GO:0005737">
    <property type="term" value="C:cytoplasm"/>
    <property type="evidence" value="ECO:0007669"/>
    <property type="project" value="TreeGrafter"/>
</dbReference>
<dbReference type="GO" id="GO:0003918">
    <property type="term" value="F:DNA topoisomerase type II (double strand cut, ATP-hydrolyzing) activity"/>
    <property type="evidence" value="ECO:0007669"/>
    <property type="project" value="UniProtKB-EC"/>
</dbReference>
<keyword evidence="5 6" id="KW-0413">Isomerase</keyword>
<keyword evidence="3 6" id="KW-0799">Topoisomerase</keyword>
<dbReference type="InterPro" id="IPR013760">
    <property type="entry name" value="Topo_IIA-like_dom_sf"/>
</dbReference>
<dbReference type="PANTHER" id="PTHR43493">
    <property type="entry name" value="DNA GYRASE/TOPOISOMERASE SUBUNIT A"/>
    <property type="match status" value="1"/>
</dbReference>
<sequence>MSTEIGKVLPTEITTELSSSYLDYAMSVIVARALPDVRDGMKPVHRRILYAMHLMGLHYSTSSTTKSAKVVGEVLGKYHPHGDMAVYDAMVRLAQTFSMRYPLVHGQGNFGSVDGDPPAAMRYCVTGSSLIVTDGGLERIRDIGRRKNV</sequence>
<dbReference type="PANTHER" id="PTHR43493:SF5">
    <property type="entry name" value="DNA GYRASE SUBUNIT A, CHLOROPLASTIC_MITOCHONDRIAL"/>
    <property type="match status" value="1"/>
</dbReference>
<feature type="non-terminal residue" evidence="8">
    <location>
        <position position="149"/>
    </location>
</feature>
<evidence type="ECO:0000256" key="3">
    <source>
        <dbReference type="ARBA" id="ARBA00023029"/>
    </source>
</evidence>
<dbReference type="SMART" id="SM00434">
    <property type="entry name" value="TOP4c"/>
    <property type="match status" value="1"/>
</dbReference>
<evidence type="ECO:0000256" key="5">
    <source>
        <dbReference type="ARBA" id="ARBA00023235"/>
    </source>
</evidence>
<reference evidence="8 9" key="1">
    <citation type="journal article" date="2015" name="Nature">
        <title>rRNA introns, odd ribosomes, and small enigmatic genomes across a large radiation of phyla.</title>
        <authorList>
            <person name="Brown C.T."/>
            <person name="Hug L.A."/>
            <person name="Thomas B.C."/>
            <person name="Sharon I."/>
            <person name="Castelle C.J."/>
            <person name="Singh A."/>
            <person name="Wilkins M.J."/>
            <person name="Williams K.H."/>
            <person name="Banfield J.F."/>
        </authorList>
    </citation>
    <scope>NUCLEOTIDE SEQUENCE [LARGE SCALE GENOMIC DNA]</scope>
</reference>
<feature type="active site" description="O-(5'-phospho-DNA)-tyrosine intermediate" evidence="6">
    <location>
        <position position="123"/>
    </location>
</feature>
<evidence type="ECO:0000313" key="9">
    <source>
        <dbReference type="Proteomes" id="UP000034293"/>
    </source>
</evidence>
<evidence type="ECO:0000256" key="2">
    <source>
        <dbReference type="ARBA" id="ARBA00008263"/>
    </source>
</evidence>
<comment type="caution">
    <text evidence="8">The sequence shown here is derived from an EMBL/GenBank/DDBJ whole genome shotgun (WGS) entry which is preliminary data.</text>
</comment>
<dbReference type="InterPro" id="IPR013758">
    <property type="entry name" value="Topo_IIA_A/C_ab"/>
</dbReference>
<evidence type="ECO:0000256" key="1">
    <source>
        <dbReference type="ARBA" id="ARBA00000185"/>
    </source>
</evidence>
<dbReference type="PATRIC" id="fig|1618553.3.peg.333"/>
<feature type="domain" description="Topo IIA-type catalytic" evidence="7">
    <location>
        <begin position="34"/>
        <end position="149"/>
    </location>
</feature>
<dbReference type="AlphaFoldDB" id="A0A0G0SML5"/>
<evidence type="ECO:0000313" key="8">
    <source>
        <dbReference type="EMBL" id="KKR63611.1"/>
    </source>
</evidence>
<evidence type="ECO:0000256" key="6">
    <source>
        <dbReference type="PROSITE-ProRule" id="PRU01384"/>
    </source>
</evidence>
<comment type="catalytic activity">
    <reaction evidence="1 6">
        <text>ATP-dependent breakage, passage and rejoining of double-stranded DNA.</text>
        <dbReference type="EC" id="5.6.2.2"/>
    </reaction>
</comment>
<dbReference type="Gene3D" id="3.90.199.10">
    <property type="entry name" value="Topoisomerase II, domain 5"/>
    <property type="match status" value="1"/>
</dbReference>
<organism evidence="8 9">
    <name type="scientific">Candidatus Woesebacteria bacterium GW2011_GWA1_40_43</name>
    <dbReference type="NCBI Taxonomy" id="1618553"/>
    <lineage>
        <taxon>Bacteria</taxon>
        <taxon>Candidatus Woeseibacteriota</taxon>
    </lineage>
</organism>
<protein>
    <submittedName>
        <fullName evidence="8">Gyrase subunit A protein</fullName>
    </submittedName>
</protein>
<dbReference type="GO" id="GO:0003677">
    <property type="term" value="F:DNA binding"/>
    <property type="evidence" value="ECO:0007669"/>
    <property type="project" value="UniProtKB-UniRule"/>
</dbReference>
<dbReference type="InterPro" id="IPR050220">
    <property type="entry name" value="Type_II_DNA_Topoisomerases"/>
</dbReference>
<evidence type="ECO:0000259" key="7">
    <source>
        <dbReference type="PROSITE" id="PS52040"/>
    </source>
</evidence>
<dbReference type="Proteomes" id="UP000034293">
    <property type="component" value="Unassembled WGS sequence"/>
</dbReference>
<dbReference type="GO" id="GO:0006265">
    <property type="term" value="P:DNA topological change"/>
    <property type="evidence" value="ECO:0007669"/>
    <property type="project" value="UniProtKB-UniRule"/>
</dbReference>
<dbReference type="GO" id="GO:0009330">
    <property type="term" value="C:DNA topoisomerase type II (double strand cut, ATP-hydrolyzing) complex"/>
    <property type="evidence" value="ECO:0007669"/>
    <property type="project" value="TreeGrafter"/>
</dbReference>
<dbReference type="EMBL" id="LBZA01000022">
    <property type="protein sequence ID" value="KKR63611.1"/>
    <property type="molecule type" value="Genomic_DNA"/>
</dbReference>